<dbReference type="PANTHER" id="PTHR34365">
    <property type="entry name" value="ENOLASE (DUF1399)"/>
    <property type="match status" value="1"/>
</dbReference>
<sequence length="505" mass="58191">MNVDQFSNGLVENSKNHLAFLRSLHKEGTTITSLRYESFRRYSQLWLPFVHRQMTQNFNDALVNLIPPDDIAWLWHCHRLAPYRYVQYIKKRFGFSEDADDSRNIFKVLEPTHPFVFQLKNNAKNEVFSEQIHGLLSKHTIKLFSEMFPNENFFLDLNEVTKCLNEDKLSTDLLGFDVIKSCERQASFLWQVSGPNFCNEDFLYQGVKNYIKFVKLMGNKSKPQFLVPTYQIDLIWHTHILASIAKYHDDNMKFSGCPLEHDDSLNDRSEDGVLNLNFNATRKLWRKVYKEEYVVSGGMYRGEPPAEYFKEDWAYKNMEYTLHQNEFLAHNLIGQVGASSHAKNVWTSIDASDAFIPANPRSTTKGVNANKKKEGYIFGKGNKGIGYYSLNTRESYDVLIKRLQAQIQSETYIAICWSCLSIFYHFPFFTPCIIPINIAGGCKIKKLKDQVEVAKKRRDAAGPIDDTTMLEEIGERLRIKQDITTNNYDTFASACGATGGAYDTG</sequence>
<dbReference type="EMBL" id="HBFR01021573">
    <property type="protein sequence ID" value="CAD8888368.1"/>
    <property type="molecule type" value="Transcribed_RNA"/>
</dbReference>
<evidence type="ECO:0000313" key="1">
    <source>
        <dbReference type="EMBL" id="CAD8888366.1"/>
    </source>
</evidence>
<dbReference type="AlphaFoldDB" id="A0A6U5HBK1"/>
<evidence type="ECO:0000313" key="2">
    <source>
        <dbReference type="EMBL" id="CAD8888368.1"/>
    </source>
</evidence>
<organism evidence="2">
    <name type="scientific">Corethron hystrix</name>
    <dbReference type="NCBI Taxonomy" id="216773"/>
    <lineage>
        <taxon>Eukaryota</taxon>
        <taxon>Sar</taxon>
        <taxon>Stramenopiles</taxon>
        <taxon>Ochrophyta</taxon>
        <taxon>Bacillariophyta</taxon>
        <taxon>Coscinodiscophyceae</taxon>
        <taxon>Corethrophycidae</taxon>
        <taxon>Corethrales</taxon>
        <taxon>Corethraceae</taxon>
        <taxon>Corethron</taxon>
    </lineage>
</organism>
<accession>A0A6U5HBK1</accession>
<name>A0A6U5HBK1_9STRA</name>
<proteinExistence type="predicted"/>
<dbReference type="Pfam" id="PF07173">
    <property type="entry name" value="GRDP-like"/>
    <property type="match status" value="1"/>
</dbReference>
<gene>
    <name evidence="1" type="ORF">CHYS00102_LOCUS15564</name>
    <name evidence="2" type="ORF">CHYS00102_LOCUS15566</name>
</gene>
<dbReference type="InterPro" id="IPR009836">
    <property type="entry name" value="GRDP-like"/>
</dbReference>
<reference evidence="2" key="1">
    <citation type="submission" date="2021-01" db="EMBL/GenBank/DDBJ databases">
        <authorList>
            <person name="Corre E."/>
            <person name="Pelletier E."/>
            <person name="Niang G."/>
            <person name="Scheremetjew M."/>
            <person name="Finn R."/>
            <person name="Kale V."/>
            <person name="Holt S."/>
            <person name="Cochrane G."/>
            <person name="Meng A."/>
            <person name="Brown T."/>
            <person name="Cohen L."/>
        </authorList>
    </citation>
    <scope>NUCLEOTIDE SEQUENCE</scope>
    <source>
        <strain evidence="2">308</strain>
    </source>
</reference>
<dbReference type="PANTHER" id="PTHR34365:SF7">
    <property type="entry name" value="GLYCINE-RICH DOMAIN-CONTAINING PROTEIN 1"/>
    <property type="match status" value="1"/>
</dbReference>
<protein>
    <submittedName>
        <fullName evidence="2">Uncharacterized protein</fullName>
    </submittedName>
</protein>
<dbReference type="EMBL" id="HBFR01021571">
    <property type="protein sequence ID" value="CAD8888366.1"/>
    <property type="molecule type" value="Transcribed_RNA"/>
</dbReference>